<evidence type="ECO:0000256" key="2">
    <source>
        <dbReference type="ARBA" id="ARBA00004414"/>
    </source>
</evidence>
<dbReference type="KEGG" id="pmrn:116956838"/>
<reference evidence="12" key="1">
    <citation type="submission" date="2025-08" db="UniProtKB">
        <authorList>
            <consortium name="RefSeq"/>
        </authorList>
    </citation>
    <scope>IDENTIFICATION</scope>
    <source>
        <tissue evidence="12">Sperm</tissue>
    </source>
</reference>
<keyword evidence="9" id="KW-0812">Transmembrane</keyword>
<evidence type="ECO:0000259" key="10">
    <source>
        <dbReference type="PROSITE" id="PS51837"/>
    </source>
</evidence>
<dbReference type="SMART" id="SM00714">
    <property type="entry name" value="LITAF"/>
    <property type="match status" value="1"/>
</dbReference>
<keyword evidence="11" id="KW-1185">Reference proteome</keyword>
<organism evidence="11 12">
    <name type="scientific">Petromyzon marinus</name>
    <name type="common">Sea lamprey</name>
    <dbReference type="NCBI Taxonomy" id="7757"/>
    <lineage>
        <taxon>Eukaryota</taxon>
        <taxon>Metazoa</taxon>
        <taxon>Chordata</taxon>
        <taxon>Craniata</taxon>
        <taxon>Vertebrata</taxon>
        <taxon>Cyclostomata</taxon>
        <taxon>Hyperoartia</taxon>
        <taxon>Petromyzontiformes</taxon>
        <taxon>Petromyzontidae</taxon>
        <taxon>Petromyzon</taxon>
    </lineage>
</organism>
<name>A0AAJ7XHP9_PETMA</name>
<dbReference type="GeneID" id="116956838"/>
<evidence type="ECO:0000256" key="5">
    <source>
        <dbReference type="ARBA" id="ARBA00022723"/>
    </source>
</evidence>
<keyword evidence="7 9" id="KW-0472">Membrane</keyword>
<evidence type="ECO:0000313" key="11">
    <source>
        <dbReference type="Proteomes" id="UP001318040"/>
    </source>
</evidence>
<evidence type="ECO:0000256" key="7">
    <source>
        <dbReference type="ARBA" id="ARBA00023136"/>
    </source>
</evidence>
<keyword evidence="5" id="KW-0479">Metal-binding</keyword>
<evidence type="ECO:0000256" key="3">
    <source>
        <dbReference type="ARBA" id="ARBA00004630"/>
    </source>
</evidence>
<dbReference type="Pfam" id="PF10601">
    <property type="entry name" value="zf-LITAF-like"/>
    <property type="match status" value="1"/>
</dbReference>
<evidence type="ECO:0000256" key="9">
    <source>
        <dbReference type="SAM" id="Phobius"/>
    </source>
</evidence>
<evidence type="ECO:0000256" key="8">
    <source>
        <dbReference type="SAM" id="MobiDB-lite"/>
    </source>
</evidence>
<dbReference type="GO" id="GO:0008270">
    <property type="term" value="F:zinc ion binding"/>
    <property type="evidence" value="ECO:0007669"/>
    <property type="project" value="TreeGrafter"/>
</dbReference>
<feature type="transmembrane region" description="Helical" evidence="9">
    <location>
        <begin position="97"/>
        <end position="121"/>
    </location>
</feature>
<dbReference type="InterPro" id="IPR006629">
    <property type="entry name" value="LITAF"/>
</dbReference>
<proteinExistence type="inferred from homology"/>
<protein>
    <submittedName>
        <fullName evidence="12">Lipopolysaccharide-induced tumor necrosis factor-alpha factor homolog</fullName>
    </submittedName>
</protein>
<evidence type="ECO:0000256" key="6">
    <source>
        <dbReference type="ARBA" id="ARBA00022833"/>
    </source>
</evidence>
<evidence type="ECO:0000256" key="1">
    <source>
        <dbReference type="ARBA" id="ARBA00004125"/>
    </source>
</evidence>
<dbReference type="Proteomes" id="UP001318040">
    <property type="component" value="Chromosome 3"/>
</dbReference>
<keyword evidence="6" id="KW-0862">Zinc</keyword>
<dbReference type="PANTHER" id="PTHR23292:SF6">
    <property type="entry name" value="FI16602P1-RELATED"/>
    <property type="match status" value="1"/>
</dbReference>
<keyword evidence="9" id="KW-1133">Transmembrane helix</keyword>
<sequence length="144" mass="15671">MASPNPKSDHQGVYYPMQQPPAYAGQEGSNNPAPMQGATTVYMTQPSATVVQLPPVSTTTTGLVVVQHQPTSFNPVTTTCPSCRQMVQTETSTQPGLLTWLIMGGLCLVGLWLCVWIPLVVDSCKDVEHRCANCKMYITTSRRI</sequence>
<comment type="subcellular location">
    <subcellularLocation>
        <location evidence="1">Endosome membrane</location>
        <topology evidence="1">Peripheral membrane protein</topology>
        <orientation evidence="1">Cytoplasmic side</orientation>
    </subcellularLocation>
    <subcellularLocation>
        <location evidence="2">Late endosome membrane</location>
    </subcellularLocation>
    <subcellularLocation>
        <location evidence="3">Lysosome membrane</location>
        <topology evidence="3">Peripheral membrane protein</topology>
        <orientation evidence="3">Cytoplasmic side</orientation>
    </subcellularLocation>
</comment>
<dbReference type="PANTHER" id="PTHR23292">
    <property type="entry name" value="LIPOPOLYSACCHARIDE-INDUCED TUMOR NECROSIS FACTOR-ALPHA FACTOR"/>
    <property type="match status" value="1"/>
</dbReference>
<feature type="region of interest" description="Disordered" evidence="8">
    <location>
        <begin position="1"/>
        <end position="31"/>
    </location>
</feature>
<evidence type="ECO:0000313" key="12">
    <source>
        <dbReference type="RefSeq" id="XP_032834577.1"/>
    </source>
</evidence>
<dbReference type="InterPro" id="IPR037519">
    <property type="entry name" value="LITAF_fam"/>
</dbReference>
<comment type="similarity">
    <text evidence="4">Belongs to the CDIP1/LITAF family.</text>
</comment>
<dbReference type="GO" id="GO:0098574">
    <property type="term" value="C:cytoplasmic side of lysosomal membrane"/>
    <property type="evidence" value="ECO:0007669"/>
    <property type="project" value="TreeGrafter"/>
</dbReference>
<dbReference type="GO" id="GO:0098560">
    <property type="term" value="C:cytoplasmic side of late endosome membrane"/>
    <property type="evidence" value="ECO:0007669"/>
    <property type="project" value="TreeGrafter"/>
</dbReference>
<evidence type="ECO:0000256" key="4">
    <source>
        <dbReference type="ARBA" id="ARBA00005975"/>
    </source>
</evidence>
<dbReference type="PROSITE" id="PS51837">
    <property type="entry name" value="LITAF"/>
    <property type="match status" value="1"/>
</dbReference>
<feature type="domain" description="LITAF" evidence="10">
    <location>
        <begin position="60"/>
        <end position="143"/>
    </location>
</feature>
<accession>A0AAJ7XHP9</accession>
<dbReference type="AlphaFoldDB" id="A0AAJ7XHP9"/>
<dbReference type="RefSeq" id="XP_032834577.1">
    <property type="nucleotide sequence ID" value="XM_032978686.1"/>
</dbReference>
<dbReference type="GO" id="GO:0005634">
    <property type="term" value="C:nucleus"/>
    <property type="evidence" value="ECO:0007669"/>
    <property type="project" value="TreeGrafter"/>
</dbReference>
<gene>
    <name evidence="12" type="primary">LOC116956838</name>
</gene>